<dbReference type="PANTHER" id="PTHR43028:SF5">
    <property type="entry name" value="3'(2'),5'-BISPHOSPHATE NUCLEOTIDASE 1"/>
    <property type="match status" value="1"/>
</dbReference>
<evidence type="ECO:0000313" key="12">
    <source>
        <dbReference type="Proteomes" id="UP000029391"/>
    </source>
</evidence>
<dbReference type="Gene3D" id="3.40.190.80">
    <property type="match status" value="1"/>
</dbReference>
<dbReference type="PROSITE" id="PS00630">
    <property type="entry name" value="IMP_2"/>
    <property type="match status" value="1"/>
</dbReference>
<dbReference type="GO" id="GO:0008441">
    <property type="term" value="F:3'(2'),5'-bisphosphate nucleotidase activity"/>
    <property type="evidence" value="ECO:0007669"/>
    <property type="project" value="UniProtKB-UniRule"/>
</dbReference>
<keyword evidence="12" id="KW-1185">Reference proteome</keyword>
<name>A0A091BBX4_9GAMM</name>
<dbReference type="eggNOG" id="COG1218">
    <property type="taxonomic scope" value="Bacteria"/>
</dbReference>
<dbReference type="NCBIfam" id="TIGR01331">
    <property type="entry name" value="bisphos_cysQ"/>
    <property type="match status" value="1"/>
</dbReference>
<proteinExistence type="inferred from homology"/>
<evidence type="ECO:0000256" key="6">
    <source>
        <dbReference type="ARBA" id="ARBA00022801"/>
    </source>
</evidence>
<evidence type="ECO:0000256" key="2">
    <source>
        <dbReference type="ARBA" id="ARBA00005289"/>
    </source>
</evidence>
<dbReference type="Gene3D" id="3.30.540.10">
    <property type="entry name" value="Fructose-1,6-Bisphosphatase, subunit A, domain 1"/>
    <property type="match status" value="1"/>
</dbReference>
<dbReference type="PRINTS" id="PR00377">
    <property type="entry name" value="IMPHPHTASES"/>
</dbReference>
<dbReference type="InterPro" id="IPR050725">
    <property type="entry name" value="CysQ/Inositol_MonoPase"/>
</dbReference>
<feature type="binding site" evidence="9">
    <location>
        <position position="210"/>
    </location>
    <ligand>
        <name>substrate</name>
    </ligand>
</feature>
<feature type="binding site" evidence="10">
    <location>
        <position position="210"/>
    </location>
    <ligand>
        <name>Mg(2+)</name>
        <dbReference type="ChEBI" id="CHEBI:18420"/>
        <label>1</label>
        <note>catalytic</note>
    </ligand>
</feature>
<reference evidence="11 12" key="1">
    <citation type="submission" date="2013-09" db="EMBL/GenBank/DDBJ databases">
        <title>Genome sequencing of Arenimonas composti.</title>
        <authorList>
            <person name="Chen F."/>
            <person name="Wang G."/>
        </authorList>
    </citation>
    <scope>NUCLEOTIDE SEQUENCE [LARGE SCALE GENOMIC DNA]</scope>
    <source>
        <strain evidence="11 12">TR7-09</strain>
    </source>
</reference>
<keyword evidence="8 9" id="KW-0472">Membrane</keyword>
<dbReference type="PROSITE" id="PS00629">
    <property type="entry name" value="IMP_1"/>
    <property type="match status" value="1"/>
</dbReference>
<keyword evidence="5 9" id="KW-0479">Metal-binding</keyword>
<feature type="binding site" evidence="9">
    <location>
        <position position="65"/>
    </location>
    <ligand>
        <name>Mg(2+)</name>
        <dbReference type="ChEBI" id="CHEBI:18420"/>
        <label>1</label>
    </ligand>
</feature>
<accession>A0A091BBX4</accession>
<organism evidence="11 12">
    <name type="scientific">Arenimonas composti TR7-09 = DSM 18010</name>
    <dbReference type="NCBI Taxonomy" id="1121013"/>
    <lineage>
        <taxon>Bacteria</taxon>
        <taxon>Pseudomonadati</taxon>
        <taxon>Pseudomonadota</taxon>
        <taxon>Gammaproteobacteria</taxon>
        <taxon>Lysobacterales</taxon>
        <taxon>Lysobacteraceae</taxon>
        <taxon>Arenimonas</taxon>
    </lineage>
</organism>
<dbReference type="EC" id="3.1.3.7" evidence="9"/>
<feature type="binding site" evidence="9">
    <location>
        <begin position="87"/>
        <end position="90"/>
    </location>
    <ligand>
        <name>substrate</name>
    </ligand>
</feature>
<comment type="function">
    <text evidence="9">Converts adenosine-3',5'-bisphosphate (PAP) to AMP.</text>
</comment>
<dbReference type="InterPro" id="IPR020550">
    <property type="entry name" value="Inositol_monophosphatase_CS"/>
</dbReference>
<dbReference type="EMBL" id="AWXU01000038">
    <property type="protein sequence ID" value="KFN49261.1"/>
    <property type="molecule type" value="Genomic_DNA"/>
</dbReference>
<sequence length="274" mass="29495">MSGLREACVGLAQAAGAAIMQVYARDFDVEFKDDASPLTQADLASHRIIVDGLRALAPDIPVLSEEDADIPWETRRHWKRHWLVDPLDGTREFVKKNGEFTVNIALVEDGQPVLGVVYAPVFDYLLHAERGAGAFLRRDGGDVALSTRRPATAPLRVAASCSHLDPRTAAALERMGETERHGLGSSLKFCRIAEGVIDVYPRFGPTSEWDTAAAQCVLEAAGGVVLRLDGQPLDYGRKENILNPDFIALGDAALPWRDWLDPDTGAAGAAAAGG</sequence>
<feature type="binding site" evidence="9">
    <location>
        <position position="85"/>
    </location>
    <ligand>
        <name>Mg(2+)</name>
        <dbReference type="ChEBI" id="CHEBI:18420"/>
        <label>1</label>
    </ligand>
</feature>
<evidence type="ECO:0000256" key="5">
    <source>
        <dbReference type="ARBA" id="ARBA00022723"/>
    </source>
</evidence>
<evidence type="ECO:0000256" key="10">
    <source>
        <dbReference type="PIRSR" id="PIRSR600760-2"/>
    </source>
</evidence>
<evidence type="ECO:0000313" key="11">
    <source>
        <dbReference type="EMBL" id="KFN49261.1"/>
    </source>
</evidence>
<comment type="cofactor">
    <cofactor evidence="9 10">
        <name>Mg(2+)</name>
        <dbReference type="ChEBI" id="CHEBI:18420"/>
    </cofactor>
</comment>
<dbReference type="GO" id="GO:0050427">
    <property type="term" value="P:3'-phosphoadenosine 5'-phosphosulfate metabolic process"/>
    <property type="evidence" value="ECO:0007669"/>
    <property type="project" value="TreeGrafter"/>
</dbReference>
<feature type="binding site" evidence="10">
    <location>
        <position position="88"/>
    </location>
    <ligand>
        <name>Mg(2+)</name>
        <dbReference type="ChEBI" id="CHEBI:18420"/>
        <label>1</label>
        <note>catalytic</note>
    </ligand>
</feature>
<evidence type="ECO:0000256" key="3">
    <source>
        <dbReference type="ARBA" id="ARBA00022475"/>
    </source>
</evidence>
<feature type="binding site" evidence="9">
    <location>
        <position position="65"/>
    </location>
    <ligand>
        <name>substrate</name>
    </ligand>
</feature>
<dbReference type="FunFam" id="3.30.540.10:FF:000007">
    <property type="entry name" value="3'(2'),5'-bisphosphate nucleotidase CysQ"/>
    <property type="match status" value="1"/>
</dbReference>
<feature type="binding site" evidence="10">
    <location>
        <position position="87"/>
    </location>
    <ligand>
        <name>Mg(2+)</name>
        <dbReference type="ChEBI" id="CHEBI:18420"/>
        <label>1</label>
        <note>catalytic</note>
    </ligand>
</feature>
<feature type="binding site" evidence="9">
    <location>
        <position position="85"/>
    </location>
    <ligand>
        <name>Mg(2+)</name>
        <dbReference type="ChEBI" id="CHEBI:18420"/>
        <label>2</label>
    </ligand>
</feature>
<evidence type="ECO:0000256" key="1">
    <source>
        <dbReference type="ARBA" id="ARBA00001625"/>
    </source>
</evidence>
<dbReference type="STRING" id="1121013.GCA_000426365_01338"/>
<dbReference type="Pfam" id="PF00459">
    <property type="entry name" value="Inositol_P"/>
    <property type="match status" value="1"/>
</dbReference>
<feature type="binding site" evidence="9">
    <location>
        <position position="88"/>
    </location>
    <ligand>
        <name>Mg(2+)</name>
        <dbReference type="ChEBI" id="CHEBI:18420"/>
        <label>2</label>
    </ligand>
</feature>
<feature type="binding site" evidence="10">
    <location>
        <position position="65"/>
    </location>
    <ligand>
        <name>Mg(2+)</name>
        <dbReference type="ChEBI" id="CHEBI:18420"/>
        <label>1</label>
        <note>catalytic</note>
    </ligand>
</feature>
<dbReference type="RefSeq" id="WP_281492428.1">
    <property type="nucleotide sequence ID" value="NZ_AWXU01000038.1"/>
</dbReference>
<comment type="similarity">
    <text evidence="2 9">Belongs to the inositol monophosphatase superfamily. CysQ family.</text>
</comment>
<dbReference type="CDD" id="cd01638">
    <property type="entry name" value="CysQ"/>
    <property type="match status" value="1"/>
</dbReference>
<dbReference type="GO" id="GO:0000287">
    <property type="term" value="F:magnesium ion binding"/>
    <property type="evidence" value="ECO:0007669"/>
    <property type="project" value="UniProtKB-UniRule"/>
</dbReference>
<feature type="binding site" evidence="9">
    <location>
        <position position="210"/>
    </location>
    <ligand>
        <name>Mg(2+)</name>
        <dbReference type="ChEBI" id="CHEBI:18420"/>
        <label>2</label>
    </ligand>
</feature>
<comment type="subcellular location">
    <subcellularLocation>
        <location evidence="9">Cell inner membrane</location>
        <topology evidence="9">Peripheral membrane protein</topology>
        <orientation evidence="9">Cytoplasmic side</orientation>
    </subcellularLocation>
</comment>
<comment type="caution">
    <text evidence="11">The sequence shown here is derived from an EMBL/GenBank/DDBJ whole genome shotgun (WGS) entry which is preliminary data.</text>
</comment>
<dbReference type="AlphaFoldDB" id="A0A091BBX4"/>
<keyword evidence="6 9" id="KW-0378">Hydrolase</keyword>
<dbReference type="Proteomes" id="UP000029391">
    <property type="component" value="Unassembled WGS sequence"/>
</dbReference>
<evidence type="ECO:0000256" key="8">
    <source>
        <dbReference type="ARBA" id="ARBA00023136"/>
    </source>
</evidence>
<dbReference type="FunFam" id="3.40.190.80:FF:000005">
    <property type="entry name" value="3'(2'),5'-bisphosphate nucleotidase CysQ"/>
    <property type="match status" value="1"/>
</dbReference>
<feature type="binding site" evidence="9">
    <location>
        <position position="87"/>
    </location>
    <ligand>
        <name>Mg(2+)</name>
        <dbReference type="ChEBI" id="CHEBI:18420"/>
        <label>1</label>
    </ligand>
</feature>
<dbReference type="InterPro" id="IPR000760">
    <property type="entry name" value="Inositol_monophosphatase-like"/>
</dbReference>
<feature type="binding site" evidence="10">
    <location>
        <position position="85"/>
    </location>
    <ligand>
        <name>Mg(2+)</name>
        <dbReference type="ChEBI" id="CHEBI:18420"/>
        <label>1</label>
        <note>catalytic</note>
    </ligand>
</feature>
<dbReference type="GO" id="GO:0005886">
    <property type="term" value="C:plasma membrane"/>
    <property type="evidence" value="ECO:0007669"/>
    <property type="project" value="UniProtKB-SubCell"/>
</dbReference>
<protein>
    <recommendedName>
        <fullName evidence="9">3'(2'),5'-bisphosphate nucleotidase CysQ</fullName>
        <ecNumber evidence="9">3.1.3.7</ecNumber>
    </recommendedName>
    <alternativeName>
        <fullName evidence="9">3'(2'),5-bisphosphonucleoside 3'(2')-phosphohydrolase</fullName>
    </alternativeName>
    <alternativeName>
        <fullName evidence="9">3'-phosphoadenosine 5'-phosphate phosphatase</fullName>
        <shortName evidence="9">PAP phosphatase</shortName>
    </alternativeName>
</protein>
<dbReference type="GO" id="GO:0000103">
    <property type="term" value="P:sulfate assimilation"/>
    <property type="evidence" value="ECO:0007669"/>
    <property type="project" value="TreeGrafter"/>
</dbReference>
<dbReference type="InterPro" id="IPR020583">
    <property type="entry name" value="Inositol_monoP_metal-BS"/>
</dbReference>
<dbReference type="GO" id="GO:0046854">
    <property type="term" value="P:phosphatidylinositol phosphate biosynthetic process"/>
    <property type="evidence" value="ECO:0007669"/>
    <property type="project" value="InterPro"/>
</dbReference>
<dbReference type="HAMAP" id="MF_02095">
    <property type="entry name" value="CysQ"/>
    <property type="match status" value="1"/>
</dbReference>
<gene>
    <name evidence="9" type="primary">cysQ</name>
    <name evidence="11" type="ORF">P873_11475</name>
</gene>
<keyword evidence="7 9" id="KW-0460">Magnesium</keyword>
<evidence type="ECO:0000256" key="4">
    <source>
        <dbReference type="ARBA" id="ARBA00022519"/>
    </source>
</evidence>
<dbReference type="SUPFAM" id="SSF56655">
    <property type="entry name" value="Carbohydrate phosphatase"/>
    <property type="match status" value="1"/>
</dbReference>
<comment type="catalytic activity">
    <reaction evidence="1 9">
        <text>adenosine 3',5'-bisphosphate + H2O = AMP + phosphate</text>
        <dbReference type="Rhea" id="RHEA:10040"/>
        <dbReference type="ChEBI" id="CHEBI:15377"/>
        <dbReference type="ChEBI" id="CHEBI:43474"/>
        <dbReference type="ChEBI" id="CHEBI:58343"/>
        <dbReference type="ChEBI" id="CHEBI:456215"/>
        <dbReference type="EC" id="3.1.3.7"/>
    </reaction>
</comment>
<keyword evidence="3 9" id="KW-1003">Cell membrane</keyword>
<dbReference type="PANTHER" id="PTHR43028">
    <property type="entry name" value="3'(2'),5'-BISPHOSPHATE NUCLEOTIDASE 1"/>
    <property type="match status" value="1"/>
</dbReference>
<dbReference type="InterPro" id="IPR006240">
    <property type="entry name" value="CysQ"/>
</dbReference>
<evidence type="ECO:0000256" key="9">
    <source>
        <dbReference type="HAMAP-Rule" id="MF_02095"/>
    </source>
</evidence>
<evidence type="ECO:0000256" key="7">
    <source>
        <dbReference type="ARBA" id="ARBA00022842"/>
    </source>
</evidence>
<keyword evidence="4 9" id="KW-0997">Cell inner membrane</keyword>